<sequence>MAAAACCAAVLTLVGCSGDGESSGITDYVPAPSSTTATSTTAPSTTSSAASTETTAASSTPVLPPPYIASATWVQTEVGPSLQIAPTRNGRNVSSPTAGDEAWTEVLKLDPSADAPGMKEQFQCHWTFARLVQPDKPTWNLEPDRPVVSPDEMISTRCNPGFAEE</sequence>
<proteinExistence type="predicted"/>
<gene>
    <name evidence="2" type="ORF">RVF87_10980</name>
</gene>
<name>A0ABZ2U788_9ACTN</name>
<protein>
    <submittedName>
        <fullName evidence="2">DUF2599 domain-containing protein</fullName>
    </submittedName>
</protein>
<evidence type="ECO:0000313" key="3">
    <source>
        <dbReference type="Proteomes" id="UP001479933"/>
    </source>
</evidence>
<feature type="region of interest" description="Disordered" evidence="1">
    <location>
        <begin position="27"/>
        <end position="63"/>
    </location>
</feature>
<reference evidence="2 3" key="1">
    <citation type="journal article" date="2023" name="Virus Evol.">
        <title>Computational host range prediction-The good, the bad, and the ugly.</title>
        <authorList>
            <person name="Howell A.A."/>
            <person name="Versoza C.J."/>
            <person name="Pfeifer S.P."/>
        </authorList>
    </citation>
    <scope>NUCLEOTIDE SEQUENCE [LARGE SCALE GENOMIC DNA]</scope>
    <source>
        <strain evidence="2 3">1610/1b</strain>
    </source>
</reference>
<feature type="region of interest" description="Disordered" evidence="1">
    <location>
        <begin position="137"/>
        <end position="165"/>
    </location>
</feature>
<dbReference type="RefSeq" id="WP_066165083.1">
    <property type="nucleotide sequence ID" value="NZ_CP136137.1"/>
</dbReference>
<dbReference type="Pfam" id="PF10783">
    <property type="entry name" value="DUF2599"/>
    <property type="match status" value="1"/>
</dbReference>
<dbReference type="InterPro" id="IPR019719">
    <property type="entry name" value="DUF2599"/>
</dbReference>
<dbReference type="Proteomes" id="UP001479933">
    <property type="component" value="Chromosome"/>
</dbReference>
<feature type="compositionally biased region" description="Low complexity" evidence="1">
    <location>
        <begin position="30"/>
        <end position="61"/>
    </location>
</feature>
<dbReference type="EMBL" id="CP136137">
    <property type="protein sequence ID" value="WYY09588.1"/>
    <property type="molecule type" value="Genomic_DNA"/>
</dbReference>
<organism evidence="2 3">
    <name type="scientific">Gordonia hydrophobica</name>
    <dbReference type="NCBI Taxonomy" id="40516"/>
    <lineage>
        <taxon>Bacteria</taxon>
        <taxon>Bacillati</taxon>
        <taxon>Actinomycetota</taxon>
        <taxon>Actinomycetes</taxon>
        <taxon>Mycobacteriales</taxon>
        <taxon>Gordoniaceae</taxon>
        <taxon>Gordonia</taxon>
    </lineage>
</organism>
<accession>A0ABZ2U788</accession>
<evidence type="ECO:0000256" key="1">
    <source>
        <dbReference type="SAM" id="MobiDB-lite"/>
    </source>
</evidence>
<evidence type="ECO:0000313" key="2">
    <source>
        <dbReference type="EMBL" id="WYY09588.1"/>
    </source>
</evidence>
<keyword evidence="3" id="KW-1185">Reference proteome</keyword>